<evidence type="ECO:0000256" key="1">
    <source>
        <dbReference type="SAM" id="Phobius"/>
    </source>
</evidence>
<evidence type="ECO:0000313" key="3">
    <source>
        <dbReference type="Proteomes" id="UP000298616"/>
    </source>
</evidence>
<proteinExistence type="predicted"/>
<keyword evidence="1" id="KW-0812">Transmembrane</keyword>
<feature type="transmembrane region" description="Helical" evidence="1">
    <location>
        <begin position="53"/>
        <end position="74"/>
    </location>
</feature>
<dbReference type="RefSeq" id="WP_137089333.1">
    <property type="nucleotide sequence ID" value="NZ_CP028923.1"/>
</dbReference>
<keyword evidence="3" id="KW-1185">Reference proteome</keyword>
<name>A0A4D7JGC2_9BACT</name>
<protein>
    <submittedName>
        <fullName evidence="2">Uncharacterized protein</fullName>
    </submittedName>
</protein>
<gene>
    <name evidence="2" type="ORF">DCC35_02685</name>
</gene>
<keyword evidence="1" id="KW-0472">Membrane</keyword>
<evidence type="ECO:0000313" key="2">
    <source>
        <dbReference type="EMBL" id="QCK13737.1"/>
    </source>
</evidence>
<dbReference type="OrthoDB" id="117053at2"/>
<accession>A0A4D7JGC2</accession>
<dbReference type="Proteomes" id="UP000298616">
    <property type="component" value="Chromosome"/>
</dbReference>
<reference evidence="2 3" key="1">
    <citation type="submission" date="2018-04" db="EMBL/GenBank/DDBJ databases">
        <title>Complete genome uncultured novel isolate.</title>
        <authorList>
            <person name="Merlino G."/>
        </authorList>
    </citation>
    <scope>NUCLEOTIDE SEQUENCE [LARGE SCALE GENOMIC DNA]</scope>
    <source>
        <strain evidence="3">R1DC9</strain>
    </source>
</reference>
<dbReference type="EMBL" id="CP028923">
    <property type="protein sequence ID" value="QCK13737.1"/>
    <property type="molecule type" value="Genomic_DNA"/>
</dbReference>
<feature type="transmembrane region" description="Helical" evidence="1">
    <location>
        <begin position="86"/>
        <end position="107"/>
    </location>
</feature>
<keyword evidence="1" id="KW-1133">Transmembrane helix</keyword>
<dbReference type="KEGG" id="fpf:DCC35_02685"/>
<dbReference type="AlphaFoldDB" id="A0A4D7JGC2"/>
<sequence length="144" mass="16666">MKAIEEIPEGKKTLVTIFNMFHHLEEEDAKKLLKRLSDQGHFILMVEPLDKSILQIFINILVTLILAPVFTLFVRPLRISRYVFSYIIPIVPLVTCFDGIFSVLRLYSVRHLKKITRNITGMSWTAGKLKFTFGKTIYLLGKPE</sequence>
<organism evidence="2 3">
    <name type="scientific">Mangrovivirga cuniculi</name>
    <dbReference type="NCBI Taxonomy" id="2715131"/>
    <lineage>
        <taxon>Bacteria</taxon>
        <taxon>Pseudomonadati</taxon>
        <taxon>Bacteroidota</taxon>
        <taxon>Cytophagia</taxon>
        <taxon>Cytophagales</taxon>
        <taxon>Mangrovivirgaceae</taxon>
        <taxon>Mangrovivirga</taxon>
    </lineage>
</organism>